<comment type="function">
    <text evidence="12">Part of the ABC transporter complex GsiABCD involved in glutathione import. Responsible for energy coupling to the transport system.</text>
</comment>
<dbReference type="PANTHER" id="PTHR43776">
    <property type="entry name" value="TRANSPORT ATP-BINDING PROTEIN"/>
    <property type="match status" value="1"/>
</dbReference>
<evidence type="ECO:0000256" key="15">
    <source>
        <dbReference type="ARBA" id="ARBA00041187"/>
    </source>
</evidence>
<keyword evidence="3" id="KW-0813">Transport</keyword>
<evidence type="ECO:0000256" key="7">
    <source>
        <dbReference type="ARBA" id="ARBA00022741"/>
    </source>
</evidence>
<dbReference type="GO" id="GO:0005886">
    <property type="term" value="C:plasma membrane"/>
    <property type="evidence" value="ECO:0007669"/>
    <property type="project" value="UniProtKB-SubCell"/>
</dbReference>
<dbReference type="GO" id="GO:0055085">
    <property type="term" value="P:transmembrane transport"/>
    <property type="evidence" value="ECO:0007669"/>
    <property type="project" value="UniProtKB-ARBA"/>
</dbReference>
<organism evidence="18">
    <name type="scientific">marine metagenome</name>
    <dbReference type="NCBI Taxonomy" id="408172"/>
    <lineage>
        <taxon>unclassified sequences</taxon>
        <taxon>metagenomes</taxon>
        <taxon>ecological metagenomes</taxon>
    </lineage>
</organism>
<keyword evidence="8" id="KW-0378">Hydrolase</keyword>
<dbReference type="PROSITE" id="PS00211">
    <property type="entry name" value="ABC_TRANSPORTER_1"/>
    <property type="match status" value="1"/>
</dbReference>
<dbReference type="InterPro" id="IPR017871">
    <property type="entry name" value="ABC_transporter-like_CS"/>
</dbReference>
<dbReference type="SUPFAM" id="SSF52540">
    <property type="entry name" value="P-loop containing nucleoside triphosphate hydrolases"/>
    <property type="match status" value="1"/>
</dbReference>
<dbReference type="GO" id="GO:0005524">
    <property type="term" value="F:ATP binding"/>
    <property type="evidence" value="ECO:0007669"/>
    <property type="project" value="UniProtKB-KW"/>
</dbReference>
<evidence type="ECO:0000313" key="18">
    <source>
        <dbReference type="EMBL" id="SVA46046.1"/>
    </source>
</evidence>
<dbReference type="Gene3D" id="3.40.50.300">
    <property type="entry name" value="P-loop containing nucleotide triphosphate hydrolases"/>
    <property type="match status" value="1"/>
</dbReference>
<proteinExistence type="inferred from homology"/>
<dbReference type="FunFam" id="3.40.50.300:FF:000016">
    <property type="entry name" value="Oligopeptide ABC transporter ATP-binding component"/>
    <property type="match status" value="1"/>
</dbReference>
<comment type="catalytic activity">
    <reaction evidence="16">
        <text>glutathione(out) + ATP + H2O = glutathione(in) + ADP + phosphate + H(+)</text>
        <dbReference type="Rhea" id="RHEA:29791"/>
        <dbReference type="ChEBI" id="CHEBI:15377"/>
        <dbReference type="ChEBI" id="CHEBI:15378"/>
        <dbReference type="ChEBI" id="CHEBI:30616"/>
        <dbReference type="ChEBI" id="CHEBI:43474"/>
        <dbReference type="ChEBI" id="CHEBI:57925"/>
        <dbReference type="ChEBI" id="CHEBI:456216"/>
        <dbReference type="EC" id="7.4.2.10"/>
    </reaction>
</comment>
<dbReference type="GO" id="GO:0016887">
    <property type="term" value="F:ATP hydrolysis activity"/>
    <property type="evidence" value="ECO:0007669"/>
    <property type="project" value="InterPro"/>
</dbReference>
<dbReference type="InterPro" id="IPR003593">
    <property type="entry name" value="AAA+_ATPase"/>
</dbReference>
<dbReference type="InterPro" id="IPR050319">
    <property type="entry name" value="ABC_transp_ATP-bind"/>
</dbReference>
<keyword evidence="5" id="KW-0997">Cell inner membrane</keyword>
<evidence type="ECO:0000256" key="13">
    <source>
        <dbReference type="ARBA" id="ARBA00038416"/>
    </source>
</evidence>
<dbReference type="GO" id="GO:0015833">
    <property type="term" value="P:peptide transport"/>
    <property type="evidence" value="ECO:0007669"/>
    <property type="project" value="InterPro"/>
</dbReference>
<evidence type="ECO:0000256" key="6">
    <source>
        <dbReference type="ARBA" id="ARBA00022737"/>
    </source>
</evidence>
<evidence type="ECO:0000256" key="3">
    <source>
        <dbReference type="ARBA" id="ARBA00022448"/>
    </source>
</evidence>
<dbReference type="PANTHER" id="PTHR43776:SF15">
    <property type="entry name" value="GLUTATHIONE IMPORT ATP-BINDING PROTEIN GSIA"/>
    <property type="match status" value="1"/>
</dbReference>
<gene>
    <name evidence="18" type="ORF">METZ01_LOCUS98900</name>
</gene>
<comment type="similarity">
    <text evidence="13">Belongs to the ABC transporter superfamily. Glutathione importer (TC 3.A.1.5.11) family.</text>
</comment>
<dbReference type="InterPro" id="IPR027417">
    <property type="entry name" value="P-loop_NTPase"/>
</dbReference>
<keyword evidence="7" id="KW-0547">Nucleotide-binding</keyword>
<evidence type="ECO:0000259" key="17">
    <source>
        <dbReference type="PROSITE" id="PS50893"/>
    </source>
</evidence>
<keyword evidence="11" id="KW-0472">Membrane</keyword>
<dbReference type="InterPro" id="IPR003439">
    <property type="entry name" value="ABC_transporter-like_ATP-bd"/>
</dbReference>
<dbReference type="CDD" id="cd03257">
    <property type="entry name" value="ABC_NikE_OppD_transporters"/>
    <property type="match status" value="1"/>
</dbReference>
<dbReference type="SMART" id="SM00382">
    <property type="entry name" value="AAA"/>
    <property type="match status" value="1"/>
</dbReference>
<dbReference type="EMBL" id="UINC01010342">
    <property type="protein sequence ID" value="SVA46046.1"/>
    <property type="molecule type" value="Genomic_DNA"/>
</dbReference>
<evidence type="ECO:0000256" key="12">
    <source>
        <dbReference type="ARBA" id="ARBA00037530"/>
    </source>
</evidence>
<evidence type="ECO:0000256" key="5">
    <source>
        <dbReference type="ARBA" id="ARBA00022519"/>
    </source>
</evidence>
<dbReference type="AlphaFoldDB" id="A0A381W0G0"/>
<keyword evidence="6" id="KW-0677">Repeat</keyword>
<keyword evidence="4" id="KW-1003">Cell membrane</keyword>
<comment type="subcellular location">
    <subcellularLocation>
        <location evidence="1">Cell inner membrane</location>
    </subcellularLocation>
</comment>
<protein>
    <recommendedName>
        <fullName evidence="15">Glutathione import ATP-binding protein GsiA</fullName>
        <ecNumber evidence="14">7.4.2.10</ecNumber>
    </recommendedName>
</protein>
<keyword evidence="9" id="KW-0067">ATP-binding</keyword>
<reference evidence="18" key="1">
    <citation type="submission" date="2018-05" db="EMBL/GenBank/DDBJ databases">
        <authorList>
            <person name="Lanie J.A."/>
            <person name="Ng W.-L."/>
            <person name="Kazmierczak K.M."/>
            <person name="Andrzejewski T.M."/>
            <person name="Davidsen T.M."/>
            <person name="Wayne K.J."/>
            <person name="Tettelin H."/>
            <person name="Glass J.I."/>
            <person name="Rusch D."/>
            <person name="Podicherti R."/>
            <person name="Tsui H.-C.T."/>
            <person name="Winkler M.E."/>
        </authorList>
    </citation>
    <scope>NUCLEOTIDE SEQUENCE</scope>
</reference>
<evidence type="ECO:0000256" key="8">
    <source>
        <dbReference type="ARBA" id="ARBA00022801"/>
    </source>
</evidence>
<evidence type="ECO:0000256" key="11">
    <source>
        <dbReference type="ARBA" id="ARBA00023136"/>
    </source>
</evidence>
<comment type="subunit">
    <text evidence="2">The complex is composed of two ATP-binding proteins (GsiA), two transmembrane proteins (GsiC and GsiD) and a solute-binding protein (GsiB).</text>
</comment>
<dbReference type="EC" id="7.4.2.10" evidence="14"/>
<accession>A0A381W0G0</accession>
<evidence type="ECO:0000256" key="16">
    <source>
        <dbReference type="ARBA" id="ARBA00047640"/>
    </source>
</evidence>
<dbReference type="PROSITE" id="PS50893">
    <property type="entry name" value="ABC_TRANSPORTER_2"/>
    <property type="match status" value="1"/>
</dbReference>
<evidence type="ECO:0000256" key="1">
    <source>
        <dbReference type="ARBA" id="ARBA00004533"/>
    </source>
</evidence>
<sequence length="309" mass="34835">MNSHGTLLKVKNLVTRFDIRSGIFRQVSHRVHAVENATFEIGVGETLALVGESGSGKSTIGRSILQLDMPRSGSVNFGGQELLGLSHKELRPFRKRAQIIFQDPFGSLDPRMTVGRIIAEPMIIHREARKEELRGRVLSLLERVDLGSEHLSRYPHAFSGGQRQRICIARVLSLNPSLIIADESVAALDVTIQAQVINLLMDLQAEQNISFLFISHDMAVVERIAHRVAVMYAGEIVEIGSRRDVFNNPQHSYTKKLLGSVPVADPRQRRTSRRINIDEIPSVIHPVDYEPVHLPFRHVRDNHHVREEE</sequence>
<evidence type="ECO:0000256" key="14">
    <source>
        <dbReference type="ARBA" id="ARBA00039050"/>
    </source>
</evidence>
<evidence type="ECO:0000256" key="2">
    <source>
        <dbReference type="ARBA" id="ARBA00011469"/>
    </source>
</evidence>
<evidence type="ECO:0000256" key="4">
    <source>
        <dbReference type="ARBA" id="ARBA00022475"/>
    </source>
</evidence>
<dbReference type="InterPro" id="IPR013563">
    <property type="entry name" value="Oligopep_ABC_C"/>
</dbReference>
<dbReference type="Pfam" id="PF00005">
    <property type="entry name" value="ABC_tran"/>
    <property type="match status" value="1"/>
</dbReference>
<evidence type="ECO:0000256" key="10">
    <source>
        <dbReference type="ARBA" id="ARBA00022967"/>
    </source>
</evidence>
<keyword evidence="10" id="KW-1278">Translocase</keyword>
<dbReference type="Pfam" id="PF08352">
    <property type="entry name" value="oligo_HPY"/>
    <property type="match status" value="1"/>
</dbReference>
<evidence type="ECO:0000256" key="9">
    <source>
        <dbReference type="ARBA" id="ARBA00022840"/>
    </source>
</evidence>
<feature type="domain" description="ABC transporter" evidence="17">
    <location>
        <begin position="8"/>
        <end position="258"/>
    </location>
</feature>
<name>A0A381W0G0_9ZZZZ</name>